<accession>A0A0H3B8G5</accession>
<protein>
    <submittedName>
        <fullName evidence="1">Uncharacterized protein</fullName>
    </submittedName>
</protein>
<proteinExistence type="predicted"/>
<dbReference type="EMBL" id="CP000950">
    <property type="protein sequence ID" value="ACA70389.1"/>
    <property type="molecule type" value="Genomic_DNA"/>
</dbReference>
<evidence type="ECO:0000313" key="1">
    <source>
        <dbReference type="EMBL" id="ACA70389.1"/>
    </source>
</evidence>
<organism evidence="1">
    <name type="scientific">Yersinia pseudotuberculosis serotype O:3 (strain YPIII)</name>
    <dbReference type="NCBI Taxonomy" id="502800"/>
    <lineage>
        <taxon>Bacteria</taxon>
        <taxon>Pseudomonadati</taxon>
        <taxon>Pseudomonadota</taxon>
        <taxon>Gammaproteobacteria</taxon>
        <taxon>Enterobacterales</taxon>
        <taxon>Yersiniaceae</taxon>
        <taxon>Yersinia</taxon>
    </lineage>
</organism>
<gene>
    <name evidence="1" type="ordered locus">YPK_4130</name>
</gene>
<reference evidence="1" key="1">
    <citation type="submission" date="2008-02" db="EMBL/GenBank/DDBJ databases">
        <title>Complete sequence of Yersinia pseudotuberculosis YPIII.</title>
        <authorList>
            <consortium name="US DOE Joint Genome Institute"/>
            <person name="Challacombe J.F."/>
            <person name="Bruce D."/>
            <person name="Detter J.C."/>
            <person name="Green L."/>
            <person name="Land M."/>
            <person name="Munk C."/>
            <person name="Lindler L.E."/>
            <person name="Nikolich M.P."/>
            <person name="Brettin T."/>
        </authorList>
    </citation>
    <scope>NUCLEOTIDE SEQUENCE</scope>
    <source>
        <strain evidence="1">YPIII</strain>
    </source>
</reference>
<dbReference type="KEGG" id="ypy:YPK_4130"/>
<name>A0A0H3B8G5_YERPY</name>
<sequence>MRVGHCWLNVSVSEYLLECNDVPAIHHKMAGKSVT</sequence>
<dbReference type="AlphaFoldDB" id="A0A0H3B8G5"/>